<organism evidence="2 3">
    <name type="scientific">Aureobasidium melanogenum</name>
    <name type="common">Aureobasidium pullulans var. melanogenum</name>
    <dbReference type="NCBI Taxonomy" id="46634"/>
    <lineage>
        <taxon>Eukaryota</taxon>
        <taxon>Fungi</taxon>
        <taxon>Dikarya</taxon>
        <taxon>Ascomycota</taxon>
        <taxon>Pezizomycotina</taxon>
        <taxon>Dothideomycetes</taxon>
        <taxon>Dothideomycetidae</taxon>
        <taxon>Dothideales</taxon>
        <taxon>Saccotheciaceae</taxon>
        <taxon>Aureobasidium</taxon>
    </lineage>
</organism>
<protein>
    <submittedName>
        <fullName evidence="2">Uncharacterized protein</fullName>
    </submittedName>
</protein>
<reference evidence="2" key="2">
    <citation type="submission" date="2021-08" db="EMBL/GenBank/DDBJ databases">
        <authorList>
            <person name="Gostincar C."/>
            <person name="Sun X."/>
            <person name="Song Z."/>
            <person name="Gunde-Cimerman N."/>
        </authorList>
    </citation>
    <scope>NUCLEOTIDE SEQUENCE</scope>
    <source>
        <strain evidence="2">EXF-9298</strain>
    </source>
</reference>
<sequence length="108" mass="12077">MTSVDASNLSRLSIGDTSKLEGEDEKNEEPEDPDNPDQDTVETIDRKRRAEAAMAWLKLICKHQFALSSLTKEKGKACSTVIQNLSLENNSVELEHKDNQMEQPSGFL</sequence>
<reference evidence="2" key="1">
    <citation type="journal article" date="2021" name="J Fungi (Basel)">
        <title>Virulence traits and population genomics of the black yeast Aureobasidium melanogenum.</title>
        <authorList>
            <person name="Cernosa A."/>
            <person name="Sun X."/>
            <person name="Gostincar C."/>
            <person name="Fang C."/>
            <person name="Gunde-Cimerman N."/>
            <person name="Song Z."/>
        </authorList>
    </citation>
    <scope>NUCLEOTIDE SEQUENCE</scope>
    <source>
        <strain evidence="2">EXF-9298</strain>
    </source>
</reference>
<feature type="region of interest" description="Disordered" evidence="1">
    <location>
        <begin position="1"/>
        <end position="46"/>
    </location>
</feature>
<evidence type="ECO:0000313" key="3">
    <source>
        <dbReference type="Proteomes" id="UP000729357"/>
    </source>
</evidence>
<evidence type="ECO:0000256" key="1">
    <source>
        <dbReference type="SAM" id="MobiDB-lite"/>
    </source>
</evidence>
<dbReference type="EMBL" id="JAHFXS010000503">
    <property type="protein sequence ID" value="KAG9984354.1"/>
    <property type="molecule type" value="Genomic_DNA"/>
</dbReference>
<proteinExistence type="predicted"/>
<feature type="non-terminal residue" evidence="2">
    <location>
        <position position="108"/>
    </location>
</feature>
<dbReference type="AlphaFoldDB" id="A0A9P8FW56"/>
<comment type="caution">
    <text evidence="2">The sequence shown here is derived from an EMBL/GenBank/DDBJ whole genome shotgun (WGS) entry which is preliminary data.</text>
</comment>
<accession>A0A9P8FW56</accession>
<feature type="compositionally biased region" description="Acidic residues" evidence="1">
    <location>
        <begin position="22"/>
        <end position="42"/>
    </location>
</feature>
<dbReference type="Proteomes" id="UP000729357">
    <property type="component" value="Unassembled WGS sequence"/>
</dbReference>
<keyword evidence="3" id="KW-1185">Reference proteome</keyword>
<gene>
    <name evidence="2" type="ORF">KCU98_g5470</name>
</gene>
<evidence type="ECO:0000313" key="2">
    <source>
        <dbReference type="EMBL" id="KAG9984354.1"/>
    </source>
</evidence>
<name>A0A9P8FW56_AURME</name>
<feature type="compositionally biased region" description="Polar residues" evidence="1">
    <location>
        <begin position="1"/>
        <end position="11"/>
    </location>
</feature>